<dbReference type="GO" id="GO:0005509">
    <property type="term" value="F:calcium ion binding"/>
    <property type="evidence" value="ECO:0007669"/>
    <property type="project" value="InterPro"/>
</dbReference>
<feature type="compositionally biased region" description="Polar residues" evidence="2">
    <location>
        <begin position="127"/>
        <end position="136"/>
    </location>
</feature>
<dbReference type="GO" id="GO:0005886">
    <property type="term" value="C:plasma membrane"/>
    <property type="evidence" value="ECO:0000318"/>
    <property type="project" value="GO_Central"/>
</dbReference>
<reference evidence="5 8" key="1">
    <citation type="journal article" date="2011" name="Nature">
        <title>The Medicago genome provides insight into the evolution of rhizobial symbioses.</title>
        <authorList>
            <person name="Young N.D."/>
            <person name="Debelle F."/>
            <person name="Oldroyd G.E."/>
            <person name="Geurts R."/>
            <person name="Cannon S.B."/>
            <person name="Udvardi M.K."/>
            <person name="Benedito V.A."/>
            <person name="Mayer K.F."/>
            <person name="Gouzy J."/>
            <person name="Schoof H."/>
            <person name="Van de Peer Y."/>
            <person name="Proost S."/>
            <person name="Cook D.R."/>
            <person name="Meyers B.C."/>
            <person name="Spannagl M."/>
            <person name="Cheung F."/>
            <person name="De Mita S."/>
            <person name="Krishnakumar V."/>
            <person name="Gundlach H."/>
            <person name="Zhou S."/>
            <person name="Mudge J."/>
            <person name="Bharti A.K."/>
            <person name="Murray J.D."/>
            <person name="Naoumkina M.A."/>
            <person name="Rosen B."/>
            <person name="Silverstein K.A."/>
            <person name="Tang H."/>
            <person name="Rombauts S."/>
            <person name="Zhao P.X."/>
            <person name="Zhou P."/>
            <person name="Barbe V."/>
            <person name="Bardou P."/>
            <person name="Bechner M."/>
            <person name="Bellec A."/>
            <person name="Berger A."/>
            <person name="Berges H."/>
            <person name="Bidwell S."/>
            <person name="Bisseling T."/>
            <person name="Choisne N."/>
            <person name="Couloux A."/>
            <person name="Denny R."/>
            <person name="Deshpande S."/>
            <person name="Dai X."/>
            <person name="Doyle J.J."/>
            <person name="Dudez A.M."/>
            <person name="Farmer A.D."/>
            <person name="Fouteau S."/>
            <person name="Franken C."/>
            <person name="Gibelin C."/>
            <person name="Gish J."/>
            <person name="Goldstein S."/>
            <person name="Gonzalez A.J."/>
            <person name="Green P.J."/>
            <person name="Hallab A."/>
            <person name="Hartog M."/>
            <person name="Hua A."/>
            <person name="Humphray S.J."/>
            <person name="Jeong D.H."/>
            <person name="Jing Y."/>
            <person name="Jocker A."/>
            <person name="Kenton S.M."/>
            <person name="Kim D.J."/>
            <person name="Klee K."/>
            <person name="Lai H."/>
            <person name="Lang C."/>
            <person name="Lin S."/>
            <person name="Macmil S.L."/>
            <person name="Magdelenat G."/>
            <person name="Matthews L."/>
            <person name="McCorrison J."/>
            <person name="Monaghan E.L."/>
            <person name="Mun J.H."/>
            <person name="Najar F.Z."/>
            <person name="Nicholson C."/>
            <person name="Noirot C."/>
            <person name="O'Bleness M."/>
            <person name="Paule C.R."/>
            <person name="Poulain J."/>
            <person name="Prion F."/>
            <person name="Qin B."/>
            <person name="Qu C."/>
            <person name="Retzel E.F."/>
            <person name="Riddle C."/>
            <person name="Sallet E."/>
            <person name="Samain S."/>
            <person name="Samson N."/>
            <person name="Sanders I."/>
            <person name="Saurat O."/>
            <person name="Scarpelli C."/>
            <person name="Schiex T."/>
            <person name="Segurens B."/>
            <person name="Severin A.J."/>
            <person name="Sherrier D.J."/>
            <person name="Shi R."/>
            <person name="Sims S."/>
            <person name="Singer S.R."/>
            <person name="Sinharoy S."/>
            <person name="Sterck L."/>
            <person name="Viollet A."/>
            <person name="Wang B.B."/>
            <person name="Wang K."/>
            <person name="Wang M."/>
            <person name="Wang X."/>
            <person name="Warfsmann J."/>
            <person name="Weissenbach J."/>
            <person name="White D.D."/>
            <person name="White J.D."/>
            <person name="Wiley G.B."/>
            <person name="Wincker P."/>
            <person name="Xing Y."/>
            <person name="Yang L."/>
            <person name="Yao Z."/>
            <person name="Ying F."/>
            <person name="Zhai J."/>
            <person name="Zhou L."/>
            <person name="Zuber A."/>
            <person name="Denarie J."/>
            <person name="Dixon R.A."/>
            <person name="May G.D."/>
            <person name="Schwartz D.C."/>
            <person name="Rogers J."/>
            <person name="Quetier F."/>
            <person name="Town C.D."/>
            <person name="Roe B.A."/>
        </authorList>
    </citation>
    <scope>NUCLEOTIDE SEQUENCE [LARGE SCALE GENOMIC DNA]</scope>
    <source>
        <strain evidence="5">A17</strain>
        <strain evidence="7 8">cv. Jemalong A17</strain>
    </source>
</reference>
<reference evidence="5 8" key="2">
    <citation type="journal article" date="2014" name="BMC Genomics">
        <title>An improved genome release (version Mt4.0) for the model legume Medicago truncatula.</title>
        <authorList>
            <person name="Tang H."/>
            <person name="Krishnakumar V."/>
            <person name="Bidwell S."/>
            <person name="Rosen B."/>
            <person name="Chan A."/>
            <person name="Zhou S."/>
            <person name="Gentzbittel L."/>
            <person name="Childs K.L."/>
            <person name="Yandell M."/>
            <person name="Gundlach H."/>
            <person name="Mayer K.F."/>
            <person name="Schwartz D.C."/>
            <person name="Town C.D."/>
        </authorList>
    </citation>
    <scope>GENOME REANNOTATION</scope>
    <source>
        <strain evidence="7 8">cv. Jemalong A17</strain>
    </source>
</reference>
<organism evidence="5 8">
    <name type="scientific">Medicago truncatula</name>
    <name type="common">Barrel medic</name>
    <name type="synonym">Medicago tribuloides</name>
    <dbReference type="NCBI Taxonomy" id="3880"/>
    <lineage>
        <taxon>Eukaryota</taxon>
        <taxon>Viridiplantae</taxon>
        <taxon>Streptophyta</taxon>
        <taxon>Embryophyta</taxon>
        <taxon>Tracheophyta</taxon>
        <taxon>Spermatophyta</taxon>
        <taxon>Magnoliopsida</taxon>
        <taxon>eudicotyledons</taxon>
        <taxon>Gunneridae</taxon>
        <taxon>Pentapetalae</taxon>
        <taxon>rosids</taxon>
        <taxon>fabids</taxon>
        <taxon>Fabales</taxon>
        <taxon>Fabaceae</taxon>
        <taxon>Papilionoideae</taxon>
        <taxon>50 kb inversion clade</taxon>
        <taxon>NPAAA clade</taxon>
        <taxon>Hologalegina</taxon>
        <taxon>IRL clade</taxon>
        <taxon>Trifolieae</taxon>
        <taxon>Medicago</taxon>
    </lineage>
</organism>
<feature type="region of interest" description="Disordered" evidence="2">
    <location>
        <begin position="204"/>
        <end position="287"/>
    </location>
</feature>
<dbReference type="GO" id="GO:0030674">
    <property type="term" value="F:protein-macromolecule adaptor activity"/>
    <property type="evidence" value="ECO:0000318"/>
    <property type="project" value="GO_Central"/>
</dbReference>
<dbReference type="Gramene" id="rna33832">
    <property type="protein sequence ID" value="RHN58212.1"/>
    <property type="gene ID" value="gene33832"/>
</dbReference>
<feature type="compositionally biased region" description="Polar residues" evidence="2">
    <location>
        <begin position="748"/>
        <end position="763"/>
    </location>
</feature>
<protein>
    <submittedName>
        <fullName evidence="5">Calcium-binding EF hand-like protein</fullName>
    </submittedName>
    <submittedName>
        <fullName evidence="6">Putative EF-hand domain pair protein</fullName>
    </submittedName>
</protein>
<dbReference type="GO" id="GO:0006897">
    <property type="term" value="P:endocytosis"/>
    <property type="evidence" value="ECO:0000318"/>
    <property type="project" value="GO_Central"/>
</dbReference>
<keyword evidence="1" id="KW-0175">Coiled coil</keyword>
<dbReference type="OrthoDB" id="524326at2759"/>
<feature type="compositionally biased region" description="Polar residues" evidence="2">
    <location>
        <begin position="982"/>
        <end position="1001"/>
    </location>
</feature>
<evidence type="ECO:0000259" key="3">
    <source>
        <dbReference type="PROSITE" id="PS50031"/>
    </source>
</evidence>
<dbReference type="EMBL" id="PSQE01000005">
    <property type="protein sequence ID" value="RHN58212.1"/>
    <property type="molecule type" value="Genomic_DNA"/>
</dbReference>
<reference evidence="6" key="4">
    <citation type="journal article" date="2018" name="Nat. Plants">
        <title>Whole-genome landscape of Medicago truncatula symbiotic genes.</title>
        <authorList>
            <person name="Pecrix Y."/>
            <person name="Gamas P."/>
            <person name="Carrere S."/>
        </authorList>
    </citation>
    <scope>NUCLEOTIDE SEQUENCE</scope>
    <source>
        <tissue evidence="6">Leaves</tissue>
    </source>
</reference>
<dbReference type="PROSITE" id="PS50031">
    <property type="entry name" value="EH"/>
    <property type="match status" value="2"/>
</dbReference>
<feature type="compositionally biased region" description="Polar residues" evidence="2">
    <location>
        <begin position="447"/>
        <end position="469"/>
    </location>
</feature>
<feature type="compositionally biased region" description="Polar residues" evidence="2">
    <location>
        <begin position="204"/>
        <end position="230"/>
    </location>
</feature>
<evidence type="ECO:0000313" key="5">
    <source>
        <dbReference type="EMBL" id="AET01077.2"/>
    </source>
</evidence>
<feature type="compositionally biased region" description="Polar residues" evidence="2">
    <location>
        <begin position="772"/>
        <end position="784"/>
    </location>
</feature>
<evidence type="ECO:0000313" key="7">
    <source>
        <dbReference type="EnsemblPlants" id="AET01077"/>
    </source>
</evidence>
<feature type="compositionally biased region" description="Low complexity" evidence="2">
    <location>
        <begin position="244"/>
        <end position="262"/>
    </location>
</feature>
<accession>G7KFG0</accession>
<dbReference type="InterPro" id="IPR002048">
    <property type="entry name" value="EF_hand_dom"/>
</dbReference>
<dbReference type="SMART" id="SM00054">
    <property type="entry name" value="EFh"/>
    <property type="match status" value="4"/>
</dbReference>
<dbReference type="PROSITE" id="PS50222">
    <property type="entry name" value="EF_HAND_2"/>
    <property type="match status" value="2"/>
</dbReference>
<feature type="compositionally biased region" description="Polar residues" evidence="2">
    <location>
        <begin position="174"/>
        <end position="190"/>
    </location>
</feature>
<dbReference type="PANTHER" id="PTHR11216:SF161">
    <property type="entry name" value="CALCIUM-BINDING EF HAND FAMILY PROTEIN"/>
    <property type="match status" value="1"/>
</dbReference>
<accession>A0A0C3XVN8</accession>
<dbReference type="GO" id="GO:0016197">
    <property type="term" value="P:endosomal transport"/>
    <property type="evidence" value="ECO:0000318"/>
    <property type="project" value="GO_Central"/>
</dbReference>
<feature type="compositionally biased region" description="Basic and acidic residues" evidence="2">
    <location>
        <begin position="786"/>
        <end position="832"/>
    </location>
</feature>
<dbReference type="AlphaFoldDB" id="G7KFG0"/>
<feature type="region of interest" description="Disordered" evidence="2">
    <location>
        <begin position="434"/>
        <end position="496"/>
    </location>
</feature>
<dbReference type="PaxDb" id="3880-AET01077"/>
<evidence type="ECO:0000313" key="6">
    <source>
        <dbReference type="EMBL" id="RHN58212.1"/>
    </source>
</evidence>
<dbReference type="SMART" id="SM00027">
    <property type="entry name" value="EH"/>
    <property type="match status" value="2"/>
</dbReference>
<dbReference type="HOGENOM" id="CLU_009929_0_0_1"/>
<dbReference type="KEGG" id="mtr:11433948"/>
<sequence>MASSSSSAPNVDLFDAYFRRADLDRDGRISGVEAVSFFQGSGLPKKVLAQIWEFANTNQSGFLGRAEFYNALKLVTVAQSKRELTPEMVKAALYGPAASKIPAPQINFAATVTPPSAPNLGPRGPLPNQNFPAASQPTPLVRPLQNMSAGTQGLPAVSGPRPATSSAFPGYGNMGSSGPLQQPQVTSSQLPVRGTSPVAITTSASSVAPLTPTQPQHPLSASKPSDTSVNGIMASDSFFGGDLFSTTSSQPNQNSSSQGFSSAIVPVSGGNQSSIRTTTPDSLQTSLATHSVRPHLLQLNQPAVNQNQHASVQAPNIPTSSGLPVRLQDSASGQPQPPWPRMTQTDVQKYTRVFMEVDRDRDGKITGEQARNLFLSWQLPREVLMQVWDLSDQDNDSMLSLREFWIALYLMERHREGRALPSVLPNNILPDIPTTTGQPANLHTPVTWGNQSGVQQQQGMTGSGARQLNPTAGRPPRPAAVPPSDEGTQNKQQKSKIPVLEKHLINQLSSDEQNSINLKFQEATEADKKVEELEKEIAESREKIDFFRSKMQELVIYKSRCDNRLNEIMERISADKHEVDNLAKKYEDKYKQVGDVSSKLTTEEATFRDIQEKKIELYQGIAKLEQDVNTDDTVKVRADRINSDFDELVKSLNERCKKYGLRAKPTTLVELPFGWQPGIQEGAADWDEDWDKLEDKEFTLVKEYTLDVQNTTVPPKQKQPKAVNAKALDIDSPKFVASPKSDDKSEKPQTTNEQGIGNGSVYNKSDDGSAKSAPNSPFASSTIGSPHRDFVDSDIPKTSGEDSSPRNQDEAQETQSDHGGEKSVFSEERVFDEPNWGTFDTNDDIDSVWGFNASSITKEERELDGAGDNYFFSSGDLGLNPIKTSSPQAADLFQKTSGFSFDDSVPSTPLFSSSSSPQRPKDWLENAFDFSRFDSFSTHDSVSLPAREAQPPVRFDSVRSSADFDHGFPAFDDSDPFGSGPFRTSSESQTPRKGSDNWSAF</sequence>
<dbReference type="Pfam" id="PF12763">
    <property type="entry name" value="EH"/>
    <property type="match status" value="2"/>
</dbReference>
<dbReference type="Proteomes" id="UP000002051">
    <property type="component" value="Chromosome 5"/>
</dbReference>
<evidence type="ECO:0000256" key="1">
    <source>
        <dbReference type="SAM" id="Coils"/>
    </source>
</evidence>
<keyword evidence="8" id="KW-1185">Reference proteome</keyword>
<gene>
    <name evidence="7" type="primary">11433948</name>
    <name evidence="5" type="ordered locus">MTR_5g099170</name>
    <name evidence="6" type="ORF">MtrunA17_Chr5g0448681</name>
</gene>
<dbReference type="Gene3D" id="1.10.238.10">
    <property type="entry name" value="EF-hand"/>
    <property type="match status" value="2"/>
</dbReference>
<dbReference type="PANTHER" id="PTHR11216">
    <property type="entry name" value="EH DOMAIN"/>
    <property type="match status" value="1"/>
</dbReference>
<dbReference type="EnsemblPlants" id="AET01077">
    <property type="protein sequence ID" value="AET01077"/>
    <property type="gene ID" value="MTR_5g099170"/>
</dbReference>
<feature type="coiled-coil region" evidence="1">
    <location>
        <begin position="516"/>
        <end position="589"/>
    </location>
</feature>
<feature type="domain" description="EH" evidence="3">
    <location>
        <begin position="346"/>
        <end position="435"/>
    </location>
</feature>
<feature type="region of interest" description="Disordered" evidence="2">
    <location>
        <begin position="939"/>
        <end position="1001"/>
    </location>
</feature>
<dbReference type="eggNOG" id="KOG0998">
    <property type="taxonomic scope" value="Eukaryota"/>
</dbReference>
<name>G7KFG0_MEDTR</name>
<dbReference type="CDD" id="cd00052">
    <property type="entry name" value="EH"/>
    <property type="match status" value="2"/>
</dbReference>
<proteinExistence type="predicted"/>
<feature type="domain" description="EF-hand" evidence="4">
    <location>
        <begin position="345"/>
        <end position="380"/>
    </location>
</feature>
<dbReference type="SUPFAM" id="SSF47473">
    <property type="entry name" value="EF-hand"/>
    <property type="match status" value="2"/>
</dbReference>
<dbReference type="Proteomes" id="UP000265566">
    <property type="component" value="Chromosome 5"/>
</dbReference>
<feature type="region of interest" description="Disordered" evidence="2">
    <location>
        <begin position="306"/>
        <end position="342"/>
    </location>
</feature>
<reference evidence="7" key="3">
    <citation type="submission" date="2015-04" db="UniProtKB">
        <authorList>
            <consortium name="EnsemblPlants"/>
        </authorList>
    </citation>
    <scope>IDENTIFICATION</scope>
    <source>
        <strain evidence="7">cv. Jemalong A17</strain>
    </source>
</reference>
<evidence type="ECO:0000259" key="4">
    <source>
        <dbReference type="PROSITE" id="PS50222"/>
    </source>
</evidence>
<evidence type="ECO:0000313" key="8">
    <source>
        <dbReference type="Proteomes" id="UP000002051"/>
    </source>
</evidence>
<dbReference type="STRING" id="3880.G7KFG0"/>
<feature type="region of interest" description="Disordered" evidence="2">
    <location>
        <begin position="117"/>
        <end position="136"/>
    </location>
</feature>
<feature type="domain" description="EF-hand" evidence="4">
    <location>
        <begin position="9"/>
        <end position="44"/>
    </location>
</feature>
<feature type="region of interest" description="Disordered" evidence="2">
    <location>
        <begin position="148"/>
        <end position="192"/>
    </location>
</feature>
<dbReference type="GO" id="GO:0005737">
    <property type="term" value="C:cytoplasm"/>
    <property type="evidence" value="ECO:0000318"/>
    <property type="project" value="GO_Central"/>
</dbReference>
<dbReference type="InterPro" id="IPR011992">
    <property type="entry name" value="EF-hand-dom_pair"/>
</dbReference>
<dbReference type="InterPro" id="IPR000261">
    <property type="entry name" value="EH_dom"/>
</dbReference>
<feature type="compositionally biased region" description="Polar residues" evidence="2">
    <location>
        <begin position="306"/>
        <end position="322"/>
    </location>
</feature>
<evidence type="ECO:0000256" key="2">
    <source>
        <dbReference type="SAM" id="MobiDB-lite"/>
    </source>
</evidence>
<dbReference type="EMBL" id="CM001221">
    <property type="protein sequence ID" value="AET01077.2"/>
    <property type="molecule type" value="Genomic_DNA"/>
</dbReference>
<feature type="region of interest" description="Disordered" evidence="2">
    <location>
        <begin position="711"/>
        <end position="843"/>
    </location>
</feature>
<feature type="compositionally biased region" description="Polar residues" evidence="2">
    <location>
        <begin position="269"/>
        <end position="287"/>
    </location>
</feature>
<feature type="domain" description="EH" evidence="3">
    <location>
        <begin position="10"/>
        <end position="100"/>
    </location>
</feature>